<evidence type="ECO:0000256" key="1">
    <source>
        <dbReference type="ARBA" id="ARBA00006068"/>
    </source>
</evidence>
<gene>
    <name evidence="5" type="ORF">GCM10011519_17060</name>
</gene>
<feature type="region of interest" description="Disordered" evidence="2">
    <location>
        <begin position="1"/>
        <end position="29"/>
    </location>
</feature>
<reference evidence="5" key="1">
    <citation type="journal article" date="2014" name="Int. J. Syst. Evol. Microbiol.">
        <title>Complete genome sequence of Corynebacterium casei LMG S-19264T (=DSM 44701T), isolated from a smear-ripened cheese.</title>
        <authorList>
            <consortium name="US DOE Joint Genome Institute (JGI-PGF)"/>
            <person name="Walter F."/>
            <person name="Albersmeier A."/>
            <person name="Kalinowski J."/>
            <person name="Ruckert C."/>
        </authorList>
    </citation>
    <scope>NUCLEOTIDE SEQUENCE</scope>
    <source>
        <strain evidence="5">CGMCC 1.16067</strain>
    </source>
</reference>
<comment type="similarity">
    <text evidence="1">Belongs to the LytR/CpsA/Psr (LCP) family.</text>
</comment>
<keyword evidence="6" id="KW-1185">Reference proteome</keyword>
<dbReference type="EMBL" id="BMKQ01000001">
    <property type="protein sequence ID" value="GGF43782.1"/>
    <property type="molecule type" value="Genomic_DNA"/>
</dbReference>
<dbReference type="AlphaFoldDB" id="A0A917F4Z7"/>
<dbReference type="Pfam" id="PF03816">
    <property type="entry name" value="LytR_cpsA_psr"/>
    <property type="match status" value="1"/>
</dbReference>
<evidence type="ECO:0000256" key="2">
    <source>
        <dbReference type="SAM" id="MobiDB-lite"/>
    </source>
</evidence>
<dbReference type="RefSeq" id="WP_188779393.1">
    <property type="nucleotide sequence ID" value="NZ_BMKQ01000001.1"/>
</dbReference>
<feature type="compositionally biased region" description="Basic and acidic residues" evidence="2">
    <location>
        <begin position="14"/>
        <end position="24"/>
    </location>
</feature>
<comment type="caution">
    <text evidence="5">The sequence shown here is derived from an EMBL/GenBank/DDBJ whole genome shotgun (WGS) entry which is preliminary data.</text>
</comment>
<keyword evidence="3" id="KW-0812">Transmembrane</keyword>
<evidence type="ECO:0000256" key="3">
    <source>
        <dbReference type="SAM" id="Phobius"/>
    </source>
</evidence>
<organism evidence="5 6">
    <name type="scientific">Marmoricola endophyticus</name>
    <dbReference type="NCBI Taxonomy" id="2040280"/>
    <lineage>
        <taxon>Bacteria</taxon>
        <taxon>Bacillati</taxon>
        <taxon>Actinomycetota</taxon>
        <taxon>Actinomycetes</taxon>
        <taxon>Propionibacteriales</taxon>
        <taxon>Nocardioidaceae</taxon>
        <taxon>Marmoricola</taxon>
    </lineage>
</organism>
<keyword evidence="3" id="KW-0472">Membrane</keyword>
<keyword evidence="3" id="KW-1133">Transmembrane helix</keyword>
<dbReference type="Gene3D" id="3.40.630.190">
    <property type="entry name" value="LCP protein"/>
    <property type="match status" value="1"/>
</dbReference>
<dbReference type="InterPro" id="IPR050922">
    <property type="entry name" value="LytR/CpsA/Psr_CW_biosynth"/>
</dbReference>
<dbReference type="PANTHER" id="PTHR33392:SF6">
    <property type="entry name" value="POLYISOPRENYL-TEICHOIC ACID--PEPTIDOGLYCAN TEICHOIC ACID TRANSFERASE TAGU"/>
    <property type="match status" value="1"/>
</dbReference>
<evidence type="ECO:0000313" key="5">
    <source>
        <dbReference type="EMBL" id="GGF43782.1"/>
    </source>
</evidence>
<dbReference type="NCBIfam" id="TIGR00350">
    <property type="entry name" value="lytR_cpsA_psr"/>
    <property type="match status" value="1"/>
</dbReference>
<dbReference type="Proteomes" id="UP000649179">
    <property type="component" value="Unassembled WGS sequence"/>
</dbReference>
<feature type="domain" description="Cell envelope-related transcriptional attenuator" evidence="4">
    <location>
        <begin position="118"/>
        <end position="260"/>
    </location>
</feature>
<name>A0A917F4Z7_9ACTN</name>
<evidence type="ECO:0000313" key="6">
    <source>
        <dbReference type="Proteomes" id="UP000649179"/>
    </source>
</evidence>
<protein>
    <submittedName>
        <fullName evidence="5">Transcriptional regulator</fullName>
    </submittedName>
</protein>
<sequence>MTRLDNDGPLFSSTDHDAPAEGRAVRRRRSWPRRHKALSAFAGLLVLLLVVVGGAALYLNHQLGSIPRITIDPPAAGRPAAPSNDSMNILLAGVDNGDNGDSIAEEVASGKWKPGSHRSDTLIVLHLTADRKHAYLVSIPRDSYVPVQGYGKQKINAAFSYGGPSLAVQTVEQFTGLRMEHVALIDWNGFRDLSTALGGVRVYVPETTRTSKGTVWQKGYTTLEGDRALKYVRTRYGLKNGDYDRIQRQQNFLRAALDQAGAKGNLTKPLRFRDLLRAVTTNLTVDSQFTNSQIRGLAWSLRGLRSDDITFITAPKKRFASNDAGSVIIPDVDRTKELFGAVTADELDTYVAKYGDGAQTLNSKTGVR</sequence>
<reference evidence="5" key="2">
    <citation type="submission" date="2020-09" db="EMBL/GenBank/DDBJ databases">
        <authorList>
            <person name="Sun Q."/>
            <person name="Zhou Y."/>
        </authorList>
    </citation>
    <scope>NUCLEOTIDE SEQUENCE</scope>
    <source>
        <strain evidence="5">CGMCC 1.16067</strain>
    </source>
</reference>
<feature type="transmembrane region" description="Helical" evidence="3">
    <location>
        <begin position="37"/>
        <end position="59"/>
    </location>
</feature>
<proteinExistence type="inferred from homology"/>
<dbReference type="PANTHER" id="PTHR33392">
    <property type="entry name" value="POLYISOPRENYL-TEICHOIC ACID--PEPTIDOGLYCAN TEICHOIC ACID TRANSFERASE TAGU"/>
    <property type="match status" value="1"/>
</dbReference>
<dbReference type="InterPro" id="IPR004474">
    <property type="entry name" value="LytR_CpsA_psr"/>
</dbReference>
<accession>A0A917F4Z7</accession>
<evidence type="ECO:0000259" key="4">
    <source>
        <dbReference type="Pfam" id="PF03816"/>
    </source>
</evidence>